<organism evidence="3 4">
    <name type="scientific">Trametes cubensis</name>
    <dbReference type="NCBI Taxonomy" id="1111947"/>
    <lineage>
        <taxon>Eukaryota</taxon>
        <taxon>Fungi</taxon>
        <taxon>Dikarya</taxon>
        <taxon>Basidiomycota</taxon>
        <taxon>Agaricomycotina</taxon>
        <taxon>Agaricomycetes</taxon>
        <taxon>Polyporales</taxon>
        <taxon>Polyporaceae</taxon>
        <taxon>Trametes</taxon>
    </lineage>
</organism>
<protein>
    <recommendedName>
        <fullName evidence="2">Ribonuclease H2 subunit B wHTH domain-containing protein</fullName>
    </recommendedName>
</protein>
<dbReference type="PANTHER" id="PTHR13383">
    <property type="entry name" value="RIBONUCLEASE H2 SUBUNIT B"/>
    <property type="match status" value="1"/>
</dbReference>
<dbReference type="InterPro" id="IPR040456">
    <property type="entry name" value="RNase_H2_suB"/>
</dbReference>
<dbReference type="GO" id="GO:0005654">
    <property type="term" value="C:nucleoplasm"/>
    <property type="evidence" value="ECO:0007669"/>
    <property type="project" value="TreeGrafter"/>
</dbReference>
<dbReference type="Proteomes" id="UP001215151">
    <property type="component" value="Unassembled WGS sequence"/>
</dbReference>
<evidence type="ECO:0000256" key="1">
    <source>
        <dbReference type="SAM" id="MobiDB-lite"/>
    </source>
</evidence>
<feature type="region of interest" description="Disordered" evidence="1">
    <location>
        <begin position="242"/>
        <end position="309"/>
    </location>
</feature>
<comment type="caution">
    <text evidence="3">The sequence shown here is derived from an EMBL/GenBank/DDBJ whole genome shotgun (WGS) entry which is preliminary data.</text>
</comment>
<dbReference type="GO" id="GO:0006401">
    <property type="term" value="P:RNA catabolic process"/>
    <property type="evidence" value="ECO:0007669"/>
    <property type="project" value="TreeGrafter"/>
</dbReference>
<gene>
    <name evidence="3" type="ORF">ONZ51_g4198</name>
</gene>
<feature type="region of interest" description="Disordered" evidence="1">
    <location>
        <begin position="833"/>
        <end position="852"/>
    </location>
</feature>
<dbReference type="Gene3D" id="1.10.20.120">
    <property type="match status" value="1"/>
</dbReference>
<feature type="region of interest" description="Disordered" evidence="1">
    <location>
        <begin position="180"/>
        <end position="206"/>
    </location>
</feature>
<proteinExistence type="predicted"/>
<dbReference type="Pfam" id="PF09468">
    <property type="entry name" value="RNase_H2-Ydr279"/>
    <property type="match status" value="1"/>
</dbReference>
<feature type="compositionally biased region" description="Basic residues" evidence="1">
    <location>
        <begin position="996"/>
        <end position="1008"/>
    </location>
</feature>
<dbReference type="EMBL" id="JAPEVG010000079">
    <property type="protein sequence ID" value="KAJ8487406.1"/>
    <property type="molecule type" value="Genomic_DNA"/>
</dbReference>
<evidence type="ECO:0000313" key="4">
    <source>
        <dbReference type="Proteomes" id="UP001215151"/>
    </source>
</evidence>
<dbReference type="GO" id="GO:0032299">
    <property type="term" value="C:ribonuclease H2 complex"/>
    <property type="evidence" value="ECO:0007669"/>
    <property type="project" value="InterPro"/>
</dbReference>
<dbReference type="PANTHER" id="PTHR13383:SF11">
    <property type="entry name" value="RIBONUCLEASE H2 SUBUNIT B"/>
    <property type="match status" value="1"/>
</dbReference>
<reference evidence="3" key="1">
    <citation type="submission" date="2022-11" db="EMBL/GenBank/DDBJ databases">
        <title>Genome Sequence of Cubamyces cubensis.</title>
        <authorList>
            <person name="Buettner E."/>
        </authorList>
    </citation>
    <scope>NUCLEOTIDE SEQUENCE</scope>
    <source>
        <strain evidence="3">MPL-01</strain>
    </source>
</reference>
<sequence>MLQTTIPTDGTAGNFRPADDIFEQAAEKIITASSLDGDTPIALEDIQHLPSLRCMHAAMRRICDFKEITPEITVFRYSQEKVLQYLRTKVARLSDQSIGEVSRTLNRSLAKDGLMEDGKESLLALARVRMACDLVSHYLPRDVLDTLLSSYDFATLDAYTKSLKEEAMALAAVSMNAVEARESKDQKEAGNDKKRKAKGTHGVEKLKKANIKATSVAEATVSQEMTNDSSVELSPLLSIRSRSRSPSHVDGAYSQAQQSQDVSFESASSDANRSMTTTTRAYKRSQLPVNRPTSVLGRQPSSRVFSLPEATPKFTMKKVLGKKTARVVSMPAAPPRKPSEGSDISTNAGNPFGSDDEEHTRVRVKSQATDVPYTPSAPSSPDSVVIIANNSNQLSNDFLRPRPDDLSSDSEQEGWLTWAESPPRPIPALHGPLSLPYARCPSGAEGTIIEEPESLPRVIWGLDAEEAKASRPSRMVSSQPAPKKHTAETQSKPKQELKRPTVGAKRAVDTQVRNRSLPGHEETIPRQVAQQLPAPPDFVLKHSEPIDLGRLFSNHPDAAASASRTAQWQSTFQHQLPTPELVYDFSPELQAMIFAQEHLRSHGLSPPMTTSNLGKSLKPSVSAEPSLSLLESIRSSRSPIALDDLAPTSGYPHVLSSAQLSALGLAQVQKYRQQQLQGLLPTPPSSSSPIWSSSFSPYQSGLLSPELLAAAGLSQLSPEYLQSIPGFETSQHALNVVPGMFDYRKMNLSGLAPAAQINGNANRLPPRLAAEYARRRGAPEPALEYENEPGRHLSSPARGVGQSPVVPKPPPNTPYNTAPLYGTKGRAQGPTLVVPPSPTSPRETTATSLSQHARSIPLSKLMQRRLSIVPEEDYAPSADNGRTPLAQARAHGQITGAGASGLHLYLSPTGRPNVNPASFGMLGDALSAQYGMADIGAATNKTHNITANVRLPSVPGKTSGPVGRGEAQAVKEAQRRHGSGPFVKDGGQRLESSRGRGQKRGGRGRRGRGGMSAIHGAERVDGGMMVKS</sequence>
<name>A0AAD7XAH6_9APHY</name>
<feature type="compositionally biased region" description="Polar residues" evidence="1">
    <location>
        <begin position="842"/>
        <end position="852"/>
    </location>
</feature>
<evidence type="ECO:0000313" key="3">
    <source>
        <dbReference type="EMBL" id="KAJ8487406.1"/>
    </source>
</evidence>
<feature type="compositionally biased region" description="Basic and acidic residues" evidence="1">
    <location>
        <begin position="485"/>
        <end position="499"/>
    </location>
</feature>
<dbReference type="InterPro" id="IPR019024">
    <property type="entry name" value="RNase_H2_suB_wHTH"/>
</dbReference>
<dbReference type="AlphaFoldDB" id="A0AAD7XAH6"/>
<feature type="region of interest" description="Disordered" evidence="1">
    <location>
        <begin position="950"/>
        <end position="1028"/>
    </location>
</feature>
<feature type="region of interest" description="Disordered" evidence="1">
    <location>
        <begin position="780"/>
        <end position="813"/>
    </location>
</feature>
<feature type="domain" description="Ribonuclease H2 subunit B wHTH" evidence="2">
    <location>
        <begin position="11"/>
        <end position="147"/>
    </location>
</feature>
<feature type="region of interest" description="Disordered" evidence="1">
    <location>
        <begin position="466"/>
        <end position="529"/>
    </location>
</feature>
<accession>A0AAD7XAH6</accession>
<feature type="region of interest" description="Disordered" evidence="1">
    <location>
        <begin position="325"/>
        <end position="384"/>
    </location>
</feature>
<keyword evidence="4" id="KW-1185">Reference proteome</keyword>
<evidence type="ECO:0000259" key="2">
    <source>
        <dbReference type="Pfam" id="PF09468"/>
    </source>
</evidence>
<feature type="compositionally biased region" description="Polar residues" evidence="1">
    <location>
        <begin position="254"/>
        <end position="280"/>
    </location>
</feature>
<feature type="compositionally biased region" description="Basic and acidic residues" evidence="1">
    <location>
        <begin position="180"/>
        <end position="192"/>
    </location>
</feature>